<organism evidence="2 5">
    <name type="scientific">Bradyrhizobium zhengyangense</name>
    <dbReference type="NCBI Taxonomy" id="2911009"/>
    <lineage>
        <taxon>Bacteria</taxon>
        <taxon>Pseudomonadati</taxon>
        <taxon>Pseudomonadota</taxon>
        <taxon>Alphaproteobacteria</taxon>
        <taxon>Hyphomicrobiales</taxon>
        <taxon>Nitrobacteraceae</taxon>
        <taxon>Bradyrhizobium</taxon>
    </lineage>
</organism>
<dbReference type="InterPro" id="IPR029058">
    <property type="entry name" value="AB_hydrolase_fold"/>
</dbReference>
<dbReference type="PANTHER" id="PTHR34853:SF1">
    <property type="entry name" value="LIPASE 5"/>
    <property type="match status" value="1"/>
</dbReference>
<evidence type="ECO:0000313" key="4">
    <source>
        <dbReference type="Proteomes" id="UP001139012"/>
    </source>
</evidence>
<dbReference type="PIRSF" id="PIRSF029171">
    <property type="entry name" value="Esterase_LipA"/>
    <property type="match status" value="1"/>
</dbReference>
<protein>
    <submittedName>
        <fullName evidence="2">Prolyl oligopeptidase family serine peptidase</fullName>
    </submittedName>
</protein>
<feature type="signal peptide" evidence="1">
    <location>
        <begin position="1"/>
        <end position="26"/>
    </location>
</feature>
<dbReference type="Proteomes" id="UP001139054">
    <property type="component" value="Unassembled WGS sequence"/>
</dbReference>
<evidence type="ECO:0000313" key="3">
    <source>
        <dbReference type="EMBL" id="MCG2669572.1"/>
    </source>
</evidence>
<reference evidence="2" key="1">
    <citation type="submission" date="2022-01" db="EMBL/GenBank/DDBJ databases">
        <title>Genome sequnece data of strain Bradyrhizobium sp. nov.</title>
        <authorList>
            <person name="Zhang J."/>
        </authorList>
    </citation>
    <scope>NUCLEOTIDE SEQUENCE</scope>
    <source>
        <strain evidence="3">WYCCWR 12774</strain>
        <strain evidence="2">WYCCWR 13023</strain>
    </source>
</reference>
<keyword evidence="4" id="KW-1185">Reference proteome</keyword>
<evidence type="ECO:0000256" key="1">
    <source>
        <dbReference type="SAM" id="SignalP"/>
    </source>
</evidence>
<dbReference type="EMBL" id="JAKLTY010000008">
    <property type="protein sequence ID" value="MCG2628000.1"/>
    <property type="molecule type" value="Genomic_DNA"/>
</dbReference>
<dbReference type="PANTHER" id="PTHR34853">
    <property type="match status" value="1"/>
</dbReference>
<feature type="chain" id="PRO_5040780083" evidence="1">
    <location>
        <begin position="27"/>
        <end position="424"/>
    </location>
</feature>
<dbReference type="SUPFAM" id="SSF53474">
    <property type="entry name" value="alpha/beta-Hydrolases"/>
    <property type="match status" value="1"/>
</dbReference>
<dbReference type="InterPro" id="IPR005152">
    <property type="entry name" value="Lipase_secreted"/>
</dbReference>
<dbReference type="Gene3D" id="3.40.50.1820">
    <property type="entry name" value="alpha/beta hydrolase"/>
    <property type="match status" value="2"/>
</dbReference>
<dbReference type="GO" id="GO:0016042">
    <property type="term" value="P:lipid catabolic process"/>
    <property type="evidence" value="ECO:0007669"/>
    <property type="project" value="InterPro"/>
</dbReference>
<accession>A0A9X1RD30</accession>
<dbReference type="Proteomes" id="UP001139012">
    <property type="component" value="Unassembled WGS sequence"/>
</dbReference>
<dbReference type="RefSeq" id="WP_237864633.1">
    <property type="nucleotide sequence ID" value="NZ_JAKLTY010000008.1"/>
</dbReference>
<sequence>MPGSLTTRSLAALAVVVGLSASTASANSLLPVGPKVGDQNLSPFYRWSETLPESPGMLLRKEPMLAQPEITSAALAERILYTSSDFRWHAGIVPVSGTLYLPKGEPPAGGWPVVAWAHGTLGISDACAPSWTGHKPRDATYIQRWLENGFAVVATDYQGLGGPGPHPYLIWQAEGRSVLDGVRAALATYRDKLAPKVFVTGQSQGSGAALGATVIAESYAPDVPLIATVATGLVSTFPDGPYKPPQTTAIGSPIYTSLMLLGGSLPDGAPSADDLVSDKGKPILKAARENCSTEMREVAGWDGVTAENVYVEPMAQIIARLTPITDMKAVRLKVPLLLGTGLADSTLVPTRQYAEVAALCAAGNEVVWKTYPGRTHNGGLIAAFPDALAFFRGMLAGQKPSSNCAGIAEPGAPGEAAKGVAFND</sequence>
<dbReference type="EMBL" id="JAKLUA010000007">
    <property type="protein sequence ID" value="MCG2669572.1"/>
    <property type="molecule type" value="Genomic_DNA"/>
</dbReference>
<comment type="caution">
    <text evidence="2">The sequence shown here is derived from an EMBL/GenBank/DDBJ whole genome shotgun (WGS) entry which is preliminary data.</text>
</comment>
<dbReference type="GO" id="GO:0004806">
    <property type="term" value="F:triacylglycerol lipase activity"/>
    <property type="evidence" value="ECO:0007669"/>
    <property type="project" value="InterPro"/>
</dbReference>
<dbReference type="AlphaFoldDB" id="A0A9X1RD30"/>
<gene>
    <name evidence="3" type="ORF">L6637_21660</name>
    <name evidence="2" type="ORF">L6654_15300</name>
</gene>
<proteinExistence type="predicted"/>
<dbReference type="Pfam" id="PF03583">
    <property type="entry name" value="LIP"/>
    <property type="match status" value="1"/>
</dbReference>
<keyword evidence="1" id="KW-0732">Signal</keyword>
<evidence type="ECO:0000313" key="5">
    <source>
        <dbReference type="Proteomes" id="UP001139054"/>
    </source>
</evidence>
<evidence type="ECO:0000313" key="2">
    <source>
        <dbReference type="EMBL" id="MCG2628000.1"/>
    </source>
</evidence>
<name>A0A9X1RD30_9BRAD</name>